<protein>
    <submittedName>
        <fullName evidence="1">Uncharacterized protein</fullName>
    </submittedName>
</protein>
<dbReference type="STRING" id="667725.A0A0L0G9S7"/>
<dbReference type="AlphaFoldDB" id="A0A0L0G9S7"/>
<sequence>MVVNEVLNLVLKKSIKEARPVFDDYPAHIGVYGKHGMPSNHTQFTAYFANFVVLCLWKRYISRVRGGGLSKIYETYKCIRAQVVVGGLTGAGFAEIWFYLGNEVLRDALKATVQFPIAKWLYLKDTSDVDNVLLFEYQCYAKESERVQENETSDENRRKTD</sequence>
<evidence type="ECO:0000313" key="2">
    <source>
        <dbReference type="Proteomes" id="UP000054560"/>
    </source>
</evidence>
<organism evidence="1 2">
    <name type="scientific">Sphaeroforma arctica JP610</name>
    <dbReference type="NCBI Taxonomy" id="667725"/>
    <lineage>
        <taxon>Eukaryota</taxon>
        <taxon>Ichthyosporea</taxon>
        <taxon>Ichthyophonida</taxon>
        <taxon>Sphaeroforma</taxon>
    </lineage>
</organism>
<dbReference type="OrthoDB" id="302705at2759"/>
<dbReference type="GeneID" id="25903305"/>
<dbReference type="Proteomes" id="UP000054560">
    <property type="component" value="Unassembled WGS sequence"/>
</dbReference>
<accession>A0A0L0G9S7</accession>
<gene>
    <name evidence="1" type="ORF">SARC_02801</name>
</gene>
<dbReference type="EMBL" id="KQ241726">
    <property type="protein sequence ID" value="KNC85013.1"/>
    <property type="molecule type" value="Genomic_DNA"/>
</dbReference>
<dbReference type="eggNOG" id="KOG3146">
    <property type="taxonomic scope" value="Eukaryota"/>
</dbReference>
<dbReference type="RefSeq" id="XP_014158915.1">
    <property type="nucleotide sequence ID" value="XM_014303440.1"/>
</dbReference>
<dbReference type="InterPro" id="IPR036938">
    <property type="entry name" value="PAP2/HPO_sf"/>
</dbReference>
<dbReference type="UniPathway" id="UPA00378"/>
<evidence type="ECO:0000313" key="1">
    <source>
        <dbReference type="EMBL" id="KNC85013.1"/>
    </source>
</evidence>
<keyword evidence="2" id="KW-1185">Reference proteome</keyword>
<reference evidence="1 2" key="1">
    <citation type="submission" date="2011-02" db="EMBL/GenBank/DDBJ databases">
        <title>The Genome Sequence of Sphaeroforma arctica JP610.</title>
        <authorList>
            <consortium name="The Broad Institute Genome Sequencing Platform"/>
            <person name="Russ C."/>
            <person name="Cuomo C."/>
            <person name="Young S.K."/>
            <person name="Zeng Q."/>
            <person name="Gargeya S."/>
            <person name="Alvarado L."/>
            <person name="Berlin A."/>
            <person name="Chapman S.B."/>
            <person name="Chen Z."/>
            <person name="Freedman E."/>
            <person name="Gellesch M."/>
            <person name="Goldberg J."/>
            <person name="Griggs A."/>
            <person name="Gujja S."/>
            <person name="Heilman E."/>
            <person name="Heiman D."/>
            <person name="Howarth C."/>
            <person name="Mehta T."/>
            <person name="Neiman D."/>
            <person name="Pearson M."/>
            <person name="Roberts A."/>
            <person name="Saif S."/>
            <person name="Shea T."/>
            <person name="Shenoy N."/>
            <person name="Sisk P."/>
            <person name="Stolte C."/>
            <person name="Sykes S."/>
            <person name="White J."/>
            <person name="Yandava C."/>
            <person name="Burger G."/>
            <person name="Gray M.W."/>
            <person name="Holland P.W.H."/>
            <person name="King N."/>
            <person name="Lang F.B.F."/>
            <person name="Roger A.J."/>
            <person name="Ruiz-Trillo I."/>
            <person name="Haas B."/>
            <person name="Nusbaum C."/>
            <person name="Birren B."/>
        </authorList>
    </citation>
    <scope>NUCLEOTIDE SEQUENCE [LARGE SCALE GENOMIC DNA]</scope>
    <source>
        <strain evidence="1 2">JP610</strain>
    </source>
</reference>
<proteinExistence type="predicted"/>
<dbReference type="SUPFAM" id="SSF48317">
    <property type="entry name" value="Acid phosphatase/Vanadium-dependent haloperoxidase"/>
    <property type="match status" value="1"/>
</dbReference>
<name>A0A0L0G9S7_9EUKA</name>